<dbReference type="GO" id="GO:0003677">
    <property type="term" value="F:DNA binding"/>
    <property type="evidence" value="ECO:0007669"/>
    <property type="project" value="InterPro"/>
</dbReference>
<dbReference type="SUPFAM" id="SSF47413">
    <property type="entry name" value="lambda repressor-like DNA-binding domains"/>
    <property type="match status" value="1"/>
</dbReference>
<evidence type="ECO:0000313" key="3">
    <source>
        <dbReference type="Proteomes" id="UP000585258"/>
    </source>
</evidence>
<gene>
    <name evidence="2" type="ORF">H7E68_16060</name>
</gene>
<evidence type="ECO:0000313" key="2">
    <source>
        <dbReference type="EMBL" id="MBB6716220.1"/>
    </source>
</evidence>
<name>A0A7X0VSY9_9CLOT</name>
<reference evidence="2 3" key="1">
    <citation type="submission" date="2020-08" db="EMBL/GenBank/DDBJ databases">
        <title>Clostridia isolated from Swiss meat.</title>
        <authorList>
            <person name="Wambui J."/>
            <person name="Stevens M.J.A."/>
            <person name="Stephan R."/>
        </authorList>
    </citation>
    <scope>NUCLEOTIDE SEQUENCE [LARGE SCALE GENOMIC DNA]</scope>
    <source>
        <strain evidence="2 3">CM001</strain>
    </source>
</reference>
<dbReference type="RefSeq" id="WP_185165288.1">
    <property type="nucleotide sequence ID" value="NZ_JACKWY010000012.1"/>
</dbReference>
<dbReference type="Gene3D" id="1.10.260.40">
    <property type="entry name" value="lambda repressor-like DNA-binding domains"/>
    <property type="match status" value="1"/>
</dbReference>
<proteinExistence type="predicted"/>
<sequence>MFHTLTSFRIEEDLTQKEMATRIGTTLTFYSKIEMGLRNPSYNFLSKFKESFPKSSIDLIFFKTNNHL</sequence>
<dbReference type="CDD" id="cd00093">
    <property type="entry name" value="HTH_XRE"/>
    <property type="match status" value="1"/>
</dbReference>
<dbReference type="EMBL" id="JACKWY010000012">
    <property type="protein sequence ID" value="MBB6716220.1"/>
    <property type="molecule type" value="Genomic_DNA"/>
</dbReference>
<accession>A0A7X0VSY9</accession>
<dbReference type="InterPro" id="IPR010982">
    <property type="entry name" value="Lambda_DNA-bd_dom_sf"/>
</dbReference>
<feature type="domain" description="HTH cro/C1-type" evidence="1">
    <location>
        <begin position="5"/>
        <end position="60"/>
    </location>
</feature>
<protein>
    <submittedName>
        <fullName evidence="2">Helix-turn-helix transcriptional regulator</fullName>
    </submittedName>
</protein>
<dbReference type="InterPro" id="IPR001387">
    <property type="entry name" value="Cro/C1-type_HTH"/>
</dbReference>
<organism evidence="2 3">
    <name type="scientific">Clostridium gasigenes</name>
    <dbReference type="NCBI Taxonomy" id="94869"/>
    <lineage>
        <taxon>Bacteria</taxon>
        <taxon>Bacillati</taxon>
        <taxon>Bacillota</taxon>
        <taxon>Clostridia</taxon>
        <taxon>Eubacteriales</taxon>
        <taxon>Clostridiaceae</taxon>
        <taxon>Clostridium</taxon>
    </lineage>
</organism>
<dbReference type="PROSITE" id="PS50943">
    <property type="entry name" value="HTH_CROC1"/>
    <property type="match status" value="1"/>
</dbReference>
<dbReference type="SMART" id="SM00530">
    <property type="entry name" value="HTH_XRE"/>
    <property type="match status" value="1"/>
</dbReference>
<dbReference type="Pfam" id="PF01381">
    <property type="entry name" value="HTH_3"/>
    <property type="match status" value="1"/>
</dbReference>
<dbReference type="AlphaFoldDB" id="A0A7X0VSY9"/>
<dbReference type="Proteomes" id="UP000585258">
    <property type="component" value="Unassembled WGS sequence"/>
</dbReference>
<comment type="caution">
    <text evidence="2">The sequence shown here is derived from an EMBL/GenBank/DDBJ whole genome shotgun (WGS) entry which is preliminary data.</text>
</comment>
<evidence type="ECO:0000259" key="1">
    <source>
        <dbReference type="PROSITE" id="PS50943"/>
    </source>
</evidence>